<evidence type="ECO:0000313" key="4">
    <source>
        <dbReference type="Proteomes" id="UP000307440"/>
    </source>
</evidence>
<gene>
    <name evidence="3" type="ORF">FA15DRAFT_123167</name>
</gene>
<reference evidence="3 4" key="1">
    <citation type="journal article" date="2019" name="Nat. Ecol. Evol.">
        <title>Megaphylogeny resolves global patterns of mushroom evolution.</title>
        <authorList>
            <person name="Varga T."/>
            <person name="Krizsan K."/>
            <person name="Foldi C."/>
            <person name="Dima B."/>
            <person name="Sanchez-Garcia M."/>
            <person name="Sanchez-Ramirez S."/>
            <person name="Szollosi G.J."/>
            <person name="Szarkandi J.G."/>
            <person name="Papp V."/>
            <person name="Albert L."/>
            <person name="Andreopoulos W."/>
            <person name="Angelini C."/>
            <person name="Antonin V."/>
            <person name="Barry K.W."/>
            <person name="Bougher N.L."/>
            <person name="Buchanan P."/>
            <person name="Buyck B."/>
            <person name="Bense V."/>
            <person name="Catcheside P."/>
            <person name="Chovatia M."/>
            <person name="Cooper J."/>
            <person name="Damon W."/>
            <person name="Desjardin D."/>
            <person name="Finy P."/>
            <person name="Geml J."/>
            <person name="Haridas S."/>
            <person name="Hughes K."/>
            <person name="Justo A."/>
            <person name="Karasinski D."/>
            <person name="Kautmanova I."/>
            <person name="Kiss B."/>
            <person name="Kocsube S."/>
            <person name="Kotiranta H."/>
            <person name="LaButti K.M."/>
            <person name="Lechner B.E."/>
            <person name="Liimatainen K."/>
            <person name="Lipzen A."/>
            <person name="Lukacs Z."/>
            <person name="Mihaltcheva S."/>
            <person name="Morgado L.N."/>
            <person name="Niskanen T."/>
            <person name="Noordeloos M.E."/>
            <person name="Ohm R.A."/>
            <person name="Ortiz-Santana B."/>
            <person name="Ovrebo C."/>
            <person name="Racz N."/>
            <person name="Riley R."/>
            <person name="Savchenko A."/>
            <person name="Shiryaev A."/>
            <person name="Soop K."/>
            <person name="Spirin V."/>
            <person name="Szebenyi C."/>
            <person name="Tomsovsky M."/>
            <person name="Tulloss R.E."/>
            <person name="Uehling J."/>
            <person name="Grigoriev I.V."/>
            <person name="Vagvolgyi C."/>
            <person name="Papp T."/>
            <person name="Martin F.M."/>
            <person name="Miettinen O."/>
            <person name="Hibbett D.S."/>
            <person name="Nagy L.G."/>
        </authorList>
    </citation>
    <scope>NUCLEOTIDE SEQUENCE [LARGE SCALE GENOMIC DNA]</scope>
    <source>
        <strain evidence="3 4">CBS 121175</strain>
    </source>
</reference>
<protein>
    <submittedName>
        <fullName evidence="3">Uncharacterized protein</fullName>
    </submittedName>
</protein>
<keyword evidence="4" id="KW-1185">Reference proteome</keyword>
<proteinExistence type="predicted"/>
<dbReference type="STRING" id="230819.A0A5C3KKT2"/>
<name>A0A5C3KKT2_COPMA</name>
<sequence>MSTASEPKSQDGRSTSPIPVASGSKGTVGHSTTSIATALQLAHLHAAKNLQTQQRLLATLDALDALELTHSSCLSTHHTLITQHAAREKQLKSRVRVAMEVARKKEEEMEEMREVLDKLIERVEEGGLGVLRPAGFAVTSLVLEGPSCSHIRDRRSNKANGVGCVDCRRSHQGSPATQPLTPNTITQDDLAYTRSLIQTLRQERDTERQSHQQTILNAQKRIRALEAQISRREAELARCTHRCTEISALAALNETASGTTGAQSMSLKARRVGEREMDANLALDYGRLEVGHALDWAISRNRTLELEIQSLADKVCTHILPIYGVRGVTSACCFLFFLNFCPSMYLRNDF</sequence>
<feature type="coiled-coil region" evidence="1">
    <location>
        <begin position="208"/>
        <end position="242"/>
    </location>
</feature>
<keyword evidence="1" id="KW-0175">Coiled coil</keyword>
<evidence type="ECO:0000256" key="1">
    <source>
        <dbReference type="SAM" id="Coils"/>
    </source>
</evidence>
<feature type="coiled-coil region" evidence="1">
    <location>
        <begin position="95"/>
        <end position="122"/>
    </location>
</feature>
<organism evidence="3 4">
    <name type="scientific">Coprinopsis marcescibilis</name>
    <name type="common">Agaric fungus</name>
    <name type="synonym">Psathyrella marcescibilis</name>
    <dbReference type="NCBI Taxonomy" id="230819"/>
    <lineage>
        <taxon>Eukaryota</taxon>
        <taxon>Fungi</taxon>
        <taxon>Dikarya</taxon>
        <taxon>Basidiomycota</taxon>
        <taxon>Agaricomycotina</taxon>
        <taxon>Agaricomycetes</taxon>
        <taxon>Agaricomycetidae</taxon>
        <taxon>Agaricales</taxon>
        <taxon>Agaricineae</taxon>
        <taxon>Psathyrellaceae</taxon>
        <taxon>Coprinopsis</taxon>
    </lineage>
</organism>
<dbReference type="OrthoDB" id="2800708at2759"/>
<evidence type="ECO:0000256" key="2">
    <source>
        <dbReference type="SAM" id="MobiDB-lite"/>
    </source>
</evidence>
<feature type="compositionally biased region" description="Polar residues" evidence="2">
    <location>
        <begin position="1"/>
        <end position="17"/>
    </location>
</feature>
<accession>A0A5C3KKT2</accession>
<feature type="region of interest" description="Disordered" evidence="2">
    <location>
        <begin position="1"/>
        <end position="29"/>
    </location>
</feature>
<dbReference type="EMBL" id="ML210296">
    <property type="protein sequence ID" value="TFK20555.1"/>
    <property type="molecule type" value="Genomic_DNA"/>
</dbReference>
<dbReference type="AlphaFoldDB" id="A0A5C3KKT2"/>
<evidence type="ECO:0000313" key="3">
    <source>
        <dbReference type="EMBL" id="TFK20555.1"/>
    </source>
</evidence>
<dbReference type="Proteomes" id="UP000307440">
    <property type="component" value="Unassembled WGS sequence"/>
</dbReference>